<feature type="transmembrane region" description="Helical" evidence="2">
    <location>
        <begin position="227"/>
        <end position="250"/>
    </location>
</feature>
<sequence length="282" mass="29893">MTTLTFGTAEVYIPAWTTSTNLGPLPTTAFPTDCLASLWDFNTPGLGVPWTQMTQGCAASTCCPYGNVYTEAWAWMTSYYSPGVCPSQYRSCPGPPPPSALSTVPGETIAFCCPTNYDCPESTVGSMFYFQYCQSGLATPTTVIVVDNIFDQKTLSTSTWTLESGFQYSWQAVYPIQVRTGGVESTAAPTPTITSASASPTTPATATQTSPPTSSGSKQSVLTPGGVIGVSVSIGCSVITMLFGIGWKIWKYRKQQKEKERERQAGVGASGVDGNTKTSVNG</sequence>
<keyword evidence="2" id="KW-0472">Membrane</keyword>
<feature type="region of interest" description="Disordered" evidence="1">
    <location>
        <begin position="185"/>
        <end position="220"/>
    </location>
</feature>
<evidence type="ECO:0000256" key="2">
    <source>
        <dbReference type="SAM" id="Phobius"/>
    </source>
</evidence>
<feature type="compositionally biased region" description="Polar residues" evidence="1">
    <location>
        <begin position="273"/>
        <end position="282"/>
    </location>
</feature>
<keyword evidence="4" id="KW-1185">Reference proteome</keyword>
<keyword evidence="2" id="KW-1133">Transmembrane helix</keyword>
<reference evidence="3 4" key="1">
    <citation type="submission" date="2016-05" db="EMBL/GenBank/DDBJ databases">
        <title>A degradative enzymes factory behind the ericoid mycorrhizal symbiosis.</title>
        <authorList>
            <consortium name="DOE Joint Genome Institute"/>
            <person name="Martino E."/>
            <person name="Morin E."/>
            <person name="Grelet G."/>
            <person name="Kuo A."/>
            <person name="Kohler A."/>
            <person name="Daghino S."/>
            <person name="Barry K."/>
            <person name="Choi C."/>
            <person name="Cichocki N."/>
            <person name="Clum A."/>
            <person name="Copeland A."/>
            <person name="Hainaut M."/>
            <person name="Haridas S."/>
            <person name="Labutti K."/>
            <person name="Lindquist E."/>
            <person name="Lipzen A."/>
            <person name="Khouja H.-R."/>
            <person name="Murat C."/>
            <person name="Ohm R."/>
            <person name="Olson A."/>
            <person name="Spatafora J."/>
            <person name="Veneault-Fourrey C."/>
            <person name="Henrissat B."/>
            <person name="Grigoriev I."/>
            <person name="Martin F."/>
            <person name="Perotto S."/>
        </authorList>
    </citation>
    <scope>NUCLEOTIDE SEQUENCE [LARGE SCALE GENOMIC DNA]</scope>
    <source>
        <strain evidence="3 4">UAMH 7357</strain>
    </source>
</reference>
<name>A0A2J6QDM2_9HELO</name>
<evidence type="ECO:0000256" key="1">
    <source>
        <dbReference type="SAM" id="MobiDB-lite"/>
    </source>
</evidence>
<evidence type="ECO:0000313" key="4">
    <source>
        <dbReference type="Proteomes" id="UP000235672"/>
    </source>
</evidence>
<accession>A0A2J6QDM2</accession>
<evidence type="ECO:0000313" key="3">
    <source>
        <dbReference type="EMBL" id="PMD24363.1"/>
    </source>
</evidence>
<dbReference type="EMBL" id="KZ613473">
    <property type="protein sequence ID" value="PMD24363.1"/>
    <property type="molecule type" value="Genomic_DNA"/>
</dbReference>
<dbReference type="AlphaFoldDB" id="A0A2J6QDM2"/>
<dbReference type="OrthoDB" id="4770059at2759"/>
<proteinExistence type="predicted"/>
<feature type="compositionally biased region" description="Low complexity" evidence="1">
    <location>
        <begin position="185"/>
        <end position="215"/>
    </location>
</feature>
<gene>
    <name evidence="3" type="ORF">NA56DRAFT_700850</name>
</gene>
<dbReference type="Proteomes" id="UP000235672">
    <property type="component" value="Unassembled WGS sequence"/>
</dbReference>
<organism evidence="3 4">
    <name type="scientific">Hyaloscypha hepaticicola</name>
    <dbReference type="NCBI Taxonomy" id="2082293"/>
    <lineage>
        <taxon>Eukaryota</taxon>
        <taxon>Fungi</taxon>
        <taxon>Dikarya</taxon>
        <taxon>Ascomycota</taxon>
        <taxon>Pezizomycotina</taxon>
        <taxon>Leotiomycetes</taxon>
        <taxon>Helotiales</taxon>
        <taxon>Hyaloscyphaceae</taxon>
        <taxon>Hyaloscypha</taxon>
    </lineage>
</organism>
<protein>
    <submittedName>
        <fullName evidence="3">Uncharacterized protein</fullName>
    </submittedName>
</protein>
<feature type="region of interest" description="Disordered" evidence="1">
    <location>
        <begin position="257"/>
        <end position="282"/>
    </location>
</feature>
<keyword evidence="2" id="KW-0812">Transmembrane</keyword>